<sequence>MYRTPFNTSGQNREEINTNNQRLFSAILNGSVNSTPYQGTNVPISNTSYNNNNNNNNNNIHTPFFQHMNNNNNNNNNNNTSNTHNLSLGDELPLLELGDLSIVEPTTSQNFRVRSLLTQRNHTQSQHRFHKKLIRPKLLQQRNAREKKFPYTTIKKSNGIRKNQSILKYSKLIDYGLAEQLESININKEVKSSLFIPNRNGKKILNIESLFPNKYIELKHNSSNNYTNRNLLSIPKVPKKLNLNDLENSMISQREFKYDNVINDWKFIINSLGLSGDMNMLKIFTLGTRFSDFVHKIQQENLQKKLYISNSNKTDIPLNFNTIETLTNQSVVNNLNSQIDAILLSVIDNDKNGLNTSQRLSAQNLLIKKSTAPLIRSIFISEYLSGRDLFSPHNEFQRRLCVLLEDSELIRFISSLVDAEKISREDQDILNRILVESTLTSIICEDDSGDMINDDYNNTNNNNNDNNNITKNNLGEEDDDENSPKQFGHILRTIYAASKNASSQEKMIENFVQRTTFLIETSKKSHTTKQIKENFLNPTSNTITHDSSLIPTNLQQQQMQQQQMQQQQMQQQQMQQQQIQQQQMQQQQMQQQQIQQQQIQQEQMQQQQQQQQQKLLPPQQIHNSIPGSFTLESRNLDKSKMNKHSQDYYSNYSGDNNTTIQLSNPNLNSNSNLNPNLNSSEPIMPSSTGHSFLQTLGSVVLSNQSNFPSDLPESSTGPTPSTQPQPQPQPQQRSQMEDPTSTQLNFNSLNL</sequence>
<protein>
    <submittedName>
        <fullName evidence="2">Uncharacterized protein</fullName>
    </submittedName>
</protein>
<dbReference type="EMBL" id="MCOG01000084">
    <property type="protein sequence ID" value="ORY54524.1"/>
    <property type="molecule type" value="Genomic_DNA"/>
</dbReference>
<dbReference type="PANTHER" id="PTHR24330">
    <property type="entry name" value="HOMEOBOX PROTEIN BARH-LIKE"/>
    <property type="match status" value="1"/>
</dbReference>
<keyword evidence="3" id="KW-1185">Reference proteome</keyword>
<comment type="caution">
    <text evidence="2">The sequence shown here is derived from an EMBL/GenBank/DDBJ whole genome shotgun (WGS) entry which is preliminary data.</text>
</comment>
<evidence type="ECO:0000313" key="3">
    <source>
        <dbReference type="Proteomes" id="UP000193920"/>
    </source>
</evidence>
<dbReference type="Proteomes" id="UP000193920">
    <property type="component" value="Unassembled WGS sequence"/>
</dbReference>
<feature type="region of interest" description="Disordered" evidence="1">
    <location>
        <begin position="644"/>
        <end position="690"/>
    </location>
</feature>
<feature type="compositionally biased region" description="Polar residues" evidence="1">
    <location>
        <begin position="647"/>
        <end position="661"/>
    </location>
</feature>
<evidence type="ECO:0000256" key="1">
    <source>
        <dbReference type="SAM" id="MobiDB-lite"/>
    </source>
</evidence>
<dbReference type="OrthoDB" id="2153179at2759"/>
<name>A0A1Y2D5U4_9FUNG</name>
<feature type="compositionally biased region" description="Low complexity" evidence="1">
    <location>
        <begin position="456"/>
        <end position="473"/>
    </location>
</feature>
<gene>
    <name evidence="2" type="ORF">LY90DRAFT_702309</name>
</gene>
<dbReference type="AlphaFoldDB" id="A0A1Y2D5U4"/>
<feature type="region of interest" description="Disordered" evidence="1">
    <location>
        <begin position="703"/>
        <end position="751"/>
    </location>
</feature>
<feature type="compositionally biased region" description="Low complexity" evidence="1">
    <location>
        <begin position="662"/>
        <end position="680"/>
    </location>
</feature>
<evidence type="ECO:0000313" key="2">
    <source>
        <dbReference type="EMBL" id="ORY54524.1"/>
    </source>
</evidence>
<organism evidence="2 3">
    <name type="scientific">Neocallimastix californiae</name>
    <dbReference type="NCBI Taxonomy" id="1754190"/>
    <lineage>
        <taxon>Eukaryota</taxon>
        <taxon>Fungi</taxon>
        <taxon>Fungi incertae sedis</taxon>
        <taxon>Chytridiomycota</taxon>
        <taxon>Chytridiomycota incertae sedis</taxon>
        <taxon>Neocallimastigomycetes</taxon>
        <taxon>Neocallimastigales</taxon>
        <taxon>Neocallimastigaceae</taxon>
        <taxon>Neocallimastix</taxon>
    </lineage>
</organism>
<feature type="compositionally biased region" description="Polar residues" evidence="1">
    <location>
        <begin position="737"/>
        <end position="751"/>
    </location>
</feature>
<proteinExistence type="predicted"/>
<dbReference type="PANTHER" id="PTHR24330:SF19">
    <property type="entry name" value="MEDIATOR OF RNA POLYMERASE II TRANSCRIPTION SUBUNIT 29"/>
    <property type="match status" value="1"/>
</dbReference>
<feature type="compositionally biased region" description="Polar residues" evidence="1">
    <location>
        <begin position="620"/>
        <end position="631"/>
    </location>
</feature>
<dbReference type="InterPro" id="IPR052145">
    <property type="entry name" value="Mediator/Homeobox_domain"/>
</dbReference>
<reference evidence="2 3" key="1">
    <citation type="submission" date="2016-08" db="EMBL/GenBank/DDBJ databases">
        <title>A Parts List for Fungal Cellulosomes Revealed by Comparative Genomics.</title>
        <authorList>
            <consortium name="DOE Joint Genome Institute"/>
            <person name="Haitjema C.H."/>
            <person name="Gilmore S.P."/>
            <person name="Henske J.K."/>
            <person name="Solomon K.V."/>
            <person name="De Groot R."/>
            <person name="Kuo A."/>
            <person name="Mondo S.J."/>
            <person name="Salamov A.A."/>
            <person name="Labutti K."/>
            <person name="Zhao Z."/>
            <person name="Chiniquy J."/>
            <person name="Barry K."/>
            <person name="Brewer H.M."/>
            <person name="Purvine S.O."/>
            <person name="Wright A.T."/>
            <person name="Boxma B."/>
            <person name="Van Alen T."/>
            <person name="Hackstein J.H."/>
            <person name="Baker S.E."/>
            <person name="Grigoriev I.V."/>
            <person name="O'Malley M.A."/>
        </authorList>
    </citation>
    <scope>NUCLEOTIDE SEQUENCE [LARGE SCALE GENOMIC DNA]</scope>
    <source>
        <strain evidence="2 3">G1</strain>
    </source>
</reference>
<feature type="region of interest" description="Disordered" evidence="1">
    <location>
        <begin position="610"/>
        <end position="631"/>
    </location>
</feature>
<feature type="region of interest" description="Disordered" evidence="1">
    <location>
        <begin position="456"/>
        <end position="485"/>
    </location>
</feature>
<feature type="compositionally biased region" description="Polar residues" evidence="1">
    <location>
        <begin position="536"/>
        <end position="547"/>
    </location>
</feature>
<feature type="region of interest" description="Disordered" evidence="1">
    <location>
        <begin position="523"/>
        <end position="547"/>
    </location>
</feature>
<accession>A0A1Y2D5U4</accession>
<dbReference type="STRING" id="1754190.A0A1Y2D5U4"/>